<dbReference type="InterPro" id="IPR043755">
    <property type="entry name" value="DUF5701"/>
</dbReference>
<organism evidence="2 3">
    <name type="scientific">Nocardioides flavus</name>
    <name type="common">ex Wang et al. 2016</name>
    <dbReference type="NCBI Taxonomy" id="2058780"/>
    <lineage>
        <taxon>Bacteria</taxon>
        <taxon>Bacillati</taxon>
        <taxon>Actinomycetota</taxon>
        <taxon>Actinomycetes</taxon>
        <taxon>Propionibacteriales</taxon>
        <taxon>Nocardioidaceae</taxon>
        <taxon>Nocardioides</taxon>
    </lineage>
</organism>
<accession>A0ABQ3HL85</accession>
<sequence length="239" mass="26121">MAPSLEAGGGHARAGVRAGRRWREPRRRRARWTLVALPSLTDQAERLVRLGVHELAGTPADRLREAAADGPADGLLVTAAPASVLAPLLRRPDAHEHKEGFVVADMTDVDLFAPTVEVPAPPYVALGLERGDAFLDRTPAESVPELLAAGRSPMTLAEGLHWVLQEPEVLQRNACFMTPGSRLRRGDGSYDARTPALWISNGTGRDGRERRDAVKLGWCWWRNRHTWLGVASCAARRAV</sequence>
<evidence type="ECO:0000313" key="3">
    <source>
        <dbReference type="Proteomes" id="UP000597341"/>
    </source>
</evidence>
<proteinExistence type="predicted"/>
<name>A0ABQ3HL85_9ACTN</name>
<evidence type="ECO:0000256" key="1">
    <source>
        <dbReference type="SAM" id="MobiDB-lite"/>
    </source>
</evidence>
<reference evidence="3" key="1">
    <citation type="journal article" date="2019" name="Int. J. Syst. Evol. Microbiol.">
        <title>The Global Catalogue of Microorganisms (GCM) 10K type strain sequencing project: providing services to taxonomists for standard genome sequencing and annotation.</title>
        <authorList>
            <consortium name="The Broad Institute Genomics Platform"/>
            <consortium name="The Broad Institute Genome Sequencing Center for Infectious Disease"/>
            <person name="Wu L."/>
            <person name="Ma J."/>
        </authorList>
    </citation>
    <scope>NUCLEOTIDE SEQUENCE [LARGE SCALE GENOMIC DNA]</scope>
    <source>
        <strain evidence="3">CGMCC 1.12791</strain>
    </source>
</reference>
<dbReference type="EMBL" id="BNAD01000010">
    <property type="protein sequence ID" value="GHE18462.1"/>
    <property type="molecule type" value="Genomic_DNA"/>
</dbReference>
<dbReference type="Pfam" id="PF18959">
    <property type="entry name" value="DUF5701"/>
    <property type="match status" value="1"/>
</dbReference>
<gene>
    <name evidence="2" type="ORF">GCM10011376_30720</name>
</gene>
<dbReference type="Proteomes" id="UP000597341">
    <property type="component" value="Unassembled WGS sequence"/>
</dbReference>
<protein>
    <submittedName>
        <fullName evidence="2">Uncharacterized protein</fullName>
    </submittedName>
</protein>
<feature type="region of interest" description="Disordered" evidence="1">
    <location>
        <begin position="1"/>
        <end position="20"/>
    </location>
</feature>
<evidence type="ECO:0000313" key="2">
    <source>
        <dbReference type="EMBL" id="GHE18462.1"/>
    </source>
</evidence>
<keyword evidence="3" id="KW-1185">Reference proteome</keyword>
<comment type="caution">
    <text evidence="2">The sequence shown here is derived from an EMBL/GenBank/DDBJ whole genome shotgun (WGS) entry which is preliminary data.</text>
</comment>